<dbReference type="WBParaSite" id="HNAJ_0000542401-mRNA-1">
    <property type="protein sequence ID" value="HNAJ_0000542401-mRNA-1"/>
    <property type="gene ID" value="HNAJ_0000542401"/>
</dbReference>
<dbReference type="Proteomes" id="UP000278807">
    <property type="component" value="Unassembled WGS sequence"/>
</dbReference>
<dbReference type="AlphaFoldDB" id="A0A0R3TED5"/>
<evidence type="ECO:0000313" key="3">
    <source>
        <dbReference type="Proteomes" id="UP000278807"/>
    </source>
</evidence>
<proteinExistence type="predicted"/>
<name>A0A0R3TED5_RODNA</name>
<feature type="signal peptide" evidence="1">
    <location>
        <begin position="1"/>
        <end position="23"/>
    </location>
</feature>
<organism evidence="4">
    <name type="scientific">Rodentolepis nana</name>
    <name type="common">Dwarf tapeworm</name>
    <name type="synonym">Hymenolepis nana</name>
    <dbReference type="NCBI Taxonomy" id="102285"/>
    <lineage>
        <taxon>Eukaryota</taxon>
        <taxon>Metazoa</taxon>
        <taxon>Spiralia</taxon>
        <taxon>Lophotrochozoa</taxon>
        <taxon>Platyhelminthes</taxon>
        <taxon>Cestoda</taxon>
        <taxon>Eucestoda</taxon>
        <taxon>Cyclophyllidea</taxon>
        <taxon>Hymenolepididae</taxon>
        <taxon>Rodentolepis</taxon>
    </lineage>
</organism>
<sequence>MHVFLLSGCRILLNLLCLPEVKCLTSSNSCPICYYDLSTSEGSTDGEVSSHDLCDVYHGLTRLRRCLEVSETNGGRSIEQWIRDIDAFIVDACAKFDDLGIPSVSTTFREAAGVLRDTLDSSVSSHYPAFFQV</sequence>
<dbReference type="EMBL" id="UZAE01004619">
    <property type="protein sequence ID" value="VDO01282.1"/>
    <property type="molecule type" value="Genomic_DNA"/>
</dbReference>
<reference evidence="2 3" key="2">
    <citation type="submission" date="2018-11" db="EMBL/GenBank/DDBJ databases">
        <authorList>
            <consortium name="Pathogen Informatics"/>
        </authorList>
    </citation>
    <scope>NUCLEOTIDE SEQUENCE [LARGE SCALE GENOMIC DNA]</scope>
</reference>
<protein>
    <submittedName>
        <fullName evidence="4">Secreted protein</fullName>
    </submittedName>
</protein>
<gene>
    <name evidence="2" type="ORF">HNAJ_LOCUS5422</name>
</gene>
<evidence type="ECO:0000256" key="1">
    <source>
        <dbReference type="SAM" id="SignalP"/>
    </source>
</evidence>
<reference evidence="4" key="1">
    <citation type="submission" date="2017-02" db="UniProtKB">
        <authorList>
            <consortium name="WormBaseParasite"/>
        </authorList>
    </citation>
    <scope>IDENTIFICATION</scope>
</reference>
<feature type="chain" id="PRO_5043131858" evidence="1">
    <location>
        <begin position="24"/>
        <end position="133"/>
    </location>
</feature>
<accession>A0A0R3TED5</accession>
<keyword evidence="1" id="KW-0732">Signal</keyword>
<evidence type="ECO:0000313" key="4">
    <source>
        <dbReference type="WBParaSite" id="HNAJ_0000542401-mRNA-1"/>
    </source>
</evidence>
<evidence type="ECO:0000313" key="2">
    <source>
        <dbReference type="EMBL" id="VDO01282.1"/>
    </source>
</evidence>
<keyword evidence="3" id="KW-1185">Reference proteome</keyword>
<dbReference type="STRING" id="102285.A0A0R3TED5"/>